<accession>A0A3B0C4Z4</accession>
<dbReference type="InterPro" id="IPR021301">
    <property type="entry name" value="DUF2779"/>
</dbReference>
<dbReference type="AlphaFoldDB" id="A0A3B0C4Z4"/>
<protein>
    <submittedName>
        <fullName evidence="2">DUF2779 domain-containing protein</fullName>
    </submittedName>
</protein>
<dbReference type="Pfam" id="PF11074">
    <property type="entry name" value="DUF2779"/>
    <property type="match status" value="1"/>
</dbReference>
<dbReference type="EMBL" id="RBCJ01000003">
    <property type="protein sequence ID" value="RKN79781.1"/>
    <property type="molecule type" value="Genomic_DNA"/>
</dbReference>
<evidence type="ECO:0000259" key="1">
    <source>
        <dbReference type="Pfam" id="PF11074"/>
    </source>
</evidence>
<gene>
    <name evidence="2" type="ORF">D7Z94_15995</name>
</gene>
<keyword evidence="3" id="KW-1185">Reference proteome</keyword>
<evidence type="ECO:0000313" key="3">
    <source>
        <dbReference type="Proteomes" id="UP000276603"/>
    </source>
</evidence>
<reference evidence="2 3" key="1">
    <citation type="submission" date="2018-10" db="EMBL/GenBank/DDBJ databases">
        <title>Ulvibacterium marinum gen. nov., sp. nov., a novel marine bacterium of the family Flavobacteriaceae, isolated from a culture of the green alga Ulva prolifera.</title>
        <authorList>
            <person name="Zhang Z."/>
        </authorList>
    </citation>
    <scope>NUCLEOTIDE SEQUENCE [LARGE SCALE GENOMIC DNA]</scope>
    <source>
        <strain evidence="2 3">CCMM003</strain>
    </source>
</reference>
<sequence>MRVLTKSRFKLGLECPNKLFFTNKDSYANAKLEDSFLEALANGGFQVEELARMSFPEGILIEGEDWDYEALWYRTRNLLREEDTTIYEAAFLHEDLFVRTDILVKKGDTIQLIEVKAKSFDSDEEHLFVGARGGLKSGWKAYLFDIAFQKYVVQLCFPDFKVESYIMMADTSKKASIDGLNQLFRITKTVGHRTGIKVLAKSLNDLGTSVLTKVDITHIVADIESDVHKYHKDLSFKEAVEQLKSYYVNDEYANWPTAYSACKNCEFKTTKAERENGLDSGYEHCFTKQHQWKAADFERPAVIDIGGLYYQRGIQLFEKKKFFMSEVTKDDIKFKKEDGKLSGTERNWLQIQKEANADTSIYVDVKGLKAEMDAWTYPLHFIDFETSASALPFHIGRHPYEQVAFQFSHHKVNTDGTIEHASEYLNVKAGVFPNFDFVRALKGALSGDNGSIFRYSNHENTVLNAVYKQLNDSDEPDKKALMDFIQHITKSTQGSAIKWQGKRNMVDLLDVVKDYYYNPLTKGSNSIKDVLPAILETSKKLQEKYSRPIGVLNMSSLNFSDDHVWLTVNRNTVSSPYKNLPPIFEDWSEEAIEKSLSEIESISDGGAALTAYGKLQYTDMDEEEIQEIQKALLKYCELDTLAMVMIYEHFLELVKPAQHEDETR</sequence>
<dbReference type="OrthoDB" id="9783873at2"/>
<dbReference type="Proteomes" id="UP000276603">
    <property type="component" value="Unassembled WGS sequence"/>
</dbReference>
<name>A0A3B0C4Z4_9FLAO</name>
<organism evidence="2 3">
    <name type="scientific">Ulvibacterium marinum</name>
    <dbReference type="NCBI Taxonomy" id="2419782"/>
    <lineage>
        <taxon>Bacteria</taxon>
        <taxon>Pseudomonadati</taxon>
        <taxon>Bacteroidota</taxon>
        <taxon>Flavobacteriia</taxon>
        <taxon>Flavobacteriales</taxon>
        <taxon>Flavobacteriaceae</taxon>
        <taxon>Ulvibacterium</taxon>
    </lineage>
</organism>
<feature type="domain" description="DUF2779" evidence="1">
    <location>
        <begin position="380"/>
        <end position="526"/>
    </location>
</feature>
<evidence type="ECO:0000313" key="2">
    <source>
        <dbReference type="EMBL" id="RKN79781.1"/>
    </source>
</evidence>
<proteinExistence type="predicted"/>
<comment type="caution">
    <text evidence="2">The sequence shown here is derived from an EMBL/GenBank/DDBJ whole genome shotgun (WGS) entry which is preliminary data.</text>
</comment>